<dbReference type="Proteomes" id="UP000183898">
    <property type="component" value="Unassembled WGS sequence"/>
</dbReference>
<evidence type="ECO:0000313" key="2">
    <source>
        <dbReference type="Proteomes" id="UP000183898"/>
    </source>
</evidence>
<dbReference type="RefSeq" id="WP_074746373.1">
    <property type="nucleotide sequence ID" value="NZ_FOCT01000006.1"/>
</dbReference>
<evidence type="ECO:0000313" key="1">
    <source>
        <dbReference type="EMBL" id="SEN72110.1"/>
    </source>
</evidence>
<dbReference type="EMBL" id="FOCT01000006">
    <property type="protein sequence ID" value="SEN72110.1"/>
    <property type="molecule type" value="Genomic_DNA"/>
</dbReference>
<protein>
    <submittedName>
        <fullName evidence="1">Uncharacterized protein</fullName>
    </submittedName>
</protein>
<reference evidence="1 2" key="1">
    <citation type="submission" date="2016-10" db="EMBL/GenBank/DDBJ databases">
        <authorList>
            <person name="de Groot N.N."/>
        </authorList>
    </citation>
    <scope>NUCLEOTIDE SEQUENCE [LARGE SCALE GENOMIC DNA]</scope>
    <source>
        <strain evidence="1 2">Nl18</strain>
    </source>
</reference>
<sequence>MDERNKNEEIRREKLKRLIEDQGGHAKFVEKHNLTQSQASYLSQIANGYSFGEKSAEKWRIRLKLPIGFFDVAALTSKEPEQEGPLTDEQKRMIHLMGRMNQGSRDALLKIASLLPADEKMVGGRRIGGERRQRENTIKQERRHNLLTKTTGGE</sequence>
<name>A0A1H8ITF8_9PROT</name>
<accession>A0A1H8ITF8</accession>
<proteinExistence type="predicted"/>
<gene>
    <name evidence="1" type="ORF">SAMN05216404_106186</name>
</gene>
<organism evidence="1 2">
    <name type="scientific">Nitrosospira multiformis</name>
    <dbReference type="NCBI Taxonomy" id="1231"/>
    <lineage>
        <taxon>Bacteria</taxon>
        <taxon>Pseudomonadati</taxon>
        <taxon>Pseudomonadota</taxon>
        <taxon>Betaproteobacteria</taxon>
        <taxon>Nitrosomonadales</taxon>
        <taxon>Nitrosomonadaceae</taxon>
        <taxon>Nitrosospira</taxon>
    </lineage>
</organism>
<dbReference type="AlphaFoldDB" id="A0A1H8ITF8"/>